<reference evidence="9 10" key="1">
    <citation type="journal article" date="2014" name="BMC Genomics">
        <title>Comparison of environmental and isolate Sulfobacillus genomes reveals diverse carbon, sulfur, nitrogen, and hydrogen metabolisms.</title>
        <authorList>
            <person name="Justice N.B."/>
            <person name="Norman A."/>
            <person name="Brown C.T."/>
            <person name="Singh A."/>
            <person name="Thomas B.C."/>
            <person name="Banfield J.F."/>
        </authorList>
    </citation>
    <scope>NUCLEOTIDE SEQUENCE [LARGE SCALE GENOMIC DNA]</scope>
    <source>
        <strain evidence="9">AMDSBA1</strain>
    </source>
</reference>
<dbReference type="PANTHER" id="PTHR48075">
    <property type="entry name" value="3-HYDROXYACYL-COA DEHYDROGENASE FAMILY PROTEIN"/>
    <property type="match status" value="1"/>
</dbReference>
<dbReference type="PANTHER" id="PTHR48075:SF5">
    <property type="entry name" value="3-HYDROXYBUTYRYL-COA DEHYDROGENASE"/>
    <property type="match status" value="1"/>
</dbReference>
<evidence type="ECO:0000256" key="3">
    <source>
        <dbReference type="ARBA" id="ARBA00023002"/>
    </source>
</evidence>
<evidence type="ECO:0000259" key="8">
    <source>
        <dbReference type="Pfam" id="PF02737"/>
    </source>
</evidence>
<dbReference type="InterPro" id="IPR013328">
    <property type="entry name" value="6PGD_dom2"/>
</dbReference>
<feature type="binding site" evidence="6">
    <location>
        <position position="32"/>
    </location>
    <ligand>
        <name>NAD(+)</name>
        <dbReference type="ChEBI" id="CHEBI:57540"/>
    </ligand>
</feature>
<dbReference type="EMBL" id="PXYT01000020">
    <property type="protein sequence ID" value="PSR28314.1"/>
    <property type="molecule type" value="Genomic_DNA"/>
</dbReference>
<name>A0A2T2X1F0_9FIRM</name>
<protein>
    <recommendedName>
        <fullName evidence="4">3-hydroxybutyryl-CoA dehydrogenase</fullName>
    </recommendedName>
</protein>
<dbReference type="GO" id="GO:0016616">
    <property type="term" value="F:oxidoreductase activity, acting on the CH-OH group of donors, NAD or NADP as acceptor"/>
    <property type="evidence" value="ECO:0007669"/>
    <property type="project" value="InterPro"/>
</dbReference>
<dbReference type="SUPFAM" id="SSF48179">
    <property type="entry name" value="6-phosphogluconate dehydrogenase C-terminal domain-like"/>
    <property type="match status" value="1"/>
</dbReference>
<evidence type="ECO:0000256" key="2">
    <source>
        <dbReference type="ARBA" id="ARBA00009463"/>
    </source>
</evidence>
<dbReference type="GO" id="GO:0006631">
    <property type="term" value="P:fatty acid metabolic process"/>
    <property type="evidence" value="ECO:0007669"/>
    <property type="project" value="InterPro"/>
</dbReference>
<comment type="pathway">
    <text evidence="1">Lipid metabolism; butanoate metabolism.</text>
</comment>
<keyword evidence="3 9" id="KW-0560">Oxidoreductase</keyword>
<dbReference type="GO" id="GO:0070403">
    <property type="term" value="F:NAD+ binding"/>
    <property type="evidence" value="ECO:0007669"/>
    <property type="project" value="InterPro"/>
</dbReference>
<keyword evidence="6" id="KW-0520">NAD</keyword>
<dbReference type="Pfam" id="PF00725">
    <property type="entry name" value="3HCDH"/>
    <property type="match status" value="1"/>
</dbReference>
<evidence type="ECO:0000256" key="4">
    <source>
        <dbReference type="ARBA" id="ARBA00067747"/>
    </source>
</evidence>
<dbReference type="Pfam" id="PF02737">
    <property type="entry name" value="3HCDH_N"/>
    <property type="match status" value="1"/>
</dbReference>
<dbReference type="Gene3D" id="1.10.1040.10">
    <property type="entry name" value="N-(1-d-carboxylethyl)-l-norvaline Dehydrogenase, domain 2"/>
    <property type="match status" value="1"/>
</dbReference>
<evidence type="ECO:0000313" key="9">
    <source>
        <dbReference type="EMBL" id="PSR28314.1"/>
    </source>
</evidence>
<organism evidence="9 10">
    <name type="scientific">Sulfobacillus benefaciens</name>
    <dbReference type="NCBI Taxonomy" id="453960"/>
    <lineage>
        <taxon>Bacteria</taxon>
        <taxon>Bacillati</taxon>
        <taxon>Bacillota</taxon>
        <taxon>Clostridia</taxon>
        <taxon>Eubacteriales</taxon>
        <taxon>Clostridiales Family XVII. Incertae Sedis</taxon>
        <taxon>Sulfobacillus</taxon>
    </lineage>
</organism>
<dbReference type="InterPro" id="IPR036291">
    <property type="entry name" value="NAD(P)-bd_dom_sf"/>
</dbReference>
<comment type="caution">
    <text evidence="9">The sequence shown here is derived from an EMBL/GenBank/DDBJ whole genome shotgun (WGS) entry which is preliminary data.</text>
</comment>
<dbReference type="InterPro" id="IPR022694">
    <property type="entry name" value="3-OHacyl-CoA_DH"/>
</dbReference>
<dbReference type="FunFam" id="3.40.50.720:FF:000009">
    <property type="entry name" value="Fatty oxidation complex, alpha subunit"/>
    <property type="match status" value="1"/>
</dbReference>
<proteinExistence type="inferred from homology"/>
<evidence type="ECO:0000313" key="10">
    <source>
        <dbReference type="Proteomes" id="UP000242699"/>
    </source>
</evidence>
<dbReference type="SUPFAM" id="SSF51735">
    <property type="entry name" value="NAD(P)-binding Rossmann-fold domains"/>
    <property type="match status" value="1"/>
</dbReference>
<feature type="binding site" evidence="6">
    <location>
        <begin position="9"/>
        <end position="14"/>
    </location>
    <ligand>
        <name>NAD(+)</name>
        <dbReference type="ChEBI" id="CHEBI:57540"/>
    </ligand>
</feature>
<feature type="binding site" evidence="6">
    <location>
        <position position="271"/>
    </location>
    <ligand>
        <name>NAD(+)</name>
        <dbReference type="ChEBI" id="CHEBI:57540"/>
    </ligand>
</feature>
<evidence type="ECO:0000256" key="6">
    <source>
        <dbReference type="PIRSR" id="PIRSR000105-2"/>
    </source>
</evidence>
<feature type="site" description="Important for catalytic activity" evidence="5">
    <location>
        <position position="137"/>
    </location>
</feature>
<feature type="domain" description="3-hydroxyacyl-CoA dehydrogenase NAD binding" evidence="8">
    <location>
        <begin position="5"/>
        <end position="180"/>
    </location>
</feature>
<dbReference type="Proteomes" id="UP000242699">
    <property type="component" value="Unassembled WGS sequence"/>
</dbReference>
<dbReference type="InterPro" id="IPR006176">
    <property type="entry name" value="3-OHacyl-CoA_DH_NAD-bd"/>
</dbReference>
<evidence type="ECO:0000256" key="5">
    <source>
        <dbReference type="PIRSR" id="PIRSR000105-1"/>
    </source>
</evidence>
<feature type="binding site" evidence="6">
    <location>
        <position position="94"/>
    </location>
    <ligand>
        <name>NAD(+)</name>
        <dbReference type="ChEBI" id="CHEBI:57540"/>
    </ligand>
</feature>
<evidence type="ECO:0000256" key="1">
    <source>
        <dbReference type="ARBA" id="ARBA00005086"/>
    </source>
</evidence>
<feature type="binding site" evidence="6">
    <location>
        <position position="116"/>
    </location>
    <ligand>
        <name>NAD(+)</name>
        <dbReference type="ChEBI" id="CHEBI:57540"/>
    </ligand>
</feature>
<dbReference type="PIRSF" id="PIRSF000105">
    <property type="entry name" value="HCDH"/>
    <property type="match status" value="1"/>
</dbReference>
<evidence type="ECO:0000259" key="7">
    <source>
        <dbReference type="Pfam" id="PF00725"/>
    </source>
</evidence>
<comment type="similarity">
    <text evidence="2">Belongs to the 3-hydroxyacyl-CoA dehydrogenase family.</text>
</comment>
<feature type="domain" description="3-hydroxyacyl-CoA dehydrogenase C-terminal" evidence="7">
    <location>
        <begin position="183"/>
        <end position="279"/>
    </location>
</feature>
<feature type="binding site" evidence="6">
    <location>
        <position position="140"/>
    </location>
    <ligand>
        <name>NAD(+)</name>
        <dbReference type="ChEBI" id="CHEBI:57540"/>
    </ligand>
</feature>
<dbReference type="InterPro" id="IPR006108">
    <property type="entry name" value="3HC_DH_C"/>
</dbReference>
<dbReference type="AlphaFoldDB" id="A0A2T2X1F0"/>
<feature type="binding site" evidence="6">
    <location>
        <position position="89"/>
    </location>
    <ligand>
        <name>NAD(+)</name>
        <dbReference type="ChEBI" id="CHEBI:57540"/>
    </ligand>
</feature>
<gene>
    <name evidence="9" type="ORF">C7B43_10045</name>
</gene>
<dbReference type="Gene3D" id="3.40.50.720">
    <property type="entry name" value="NAD(P)-binding Rossmann-like Domain"/>
    <property type="match status" value="1"/>
</dbReference>
<sequence length="285" mass="31356">MSLRILVAGAGQMGGGIAETAARYGFEVFLWDSVAEQTNKALETIRAHMDRAMQKGELVDKEAILGRIMVPSRLEIVPRVDLVVEAIVERENEKAKLFTTLGTLFDQSTILASNTSSISISRLASCVPDPQRVIGMHFMNPVPIMRLVEVIAGTLTTDATINQVSAWARMMDKTPVMVQDYPGFISNRILMPMINEAIFALQEGVASKEGIDTVMKLGMNHPMGPLTLADFIGLDTCLAIMEVLYQGFRDSKYRPAPLLQKMVDAGLLGRKSGRGFYDYSDKKHG</sequence>
<dbReference type="InterPro" id="IPR008927">
    <property type="entry name" value="6-PGluconate_DH-like_C_sf"/>
</dbReference>
<accession>A0A2T2X1F0</accession>